<dbReference type="Pfam" id="PF08268">
    <property type="entry name" value="FBA_3"/>
    <property type="match status" value="1"/>
</dbReference>
<dbReference type="Proteomes" id="UP000298652">
    <property type="component" value="Chromosome 5"/>
</dbReference>
<dbReference type="PANTHER" id="PTHR31111:SF133">
    <property type="entry name" value="OS07G0196600 PROTEIN"/>
    <property type="match status" value="1"/>
</dbReference>
<proteinExistence type="predicted"/>
<feature type="domain" description="F-box associated beta-propeller type 3" evidence="1">
    <location>
        <begin position="118"/>
        <end position="291"/>
    </location>
</feature>
<evidence type="ECO:0000259" key="1">
    <source>
        <dbReference type="Pfam" id="PF08268"/>
    </source>
</evidence>
<dbReference type="OMA" id="VCIYMSG"/>
<dbReference type="Gramene" id="TKW13760">
    <property type="protein sequence ID" value="TKW13760"/>
    <property type="gene ID" value="SEVIR_5G121700v2"/>
</dbReference>
<protein>
    <recommendedName>
        <fullName evidence="1">F-box associated beta-propeller type 3 domain-containing protein</fullName>
    </recommendedName>
</protein>
<gene>
    <name evidence="2" type="ORF">SEVIR_5G121700v2</name>
</gene>
<evidence type="ECO:0000313" key="2">
    <source>
        <dbReference type="EMBL" id="TKW13760.1"/>
    </source>
</evidence>
<dbReference type="AlphaFoldDB" id="A0A4U6UCS3"/>
<name>A0A4U6UCS3_SETVI</name>
<sequence>MGHPRPVRGWRRRRYLTSATEEGGESIKRCAGVASGNRALTNTASKRKRKRKRDTPELFDEIVWEILIRLPVKSLRRRRATAKALSTNIRFYQWHLKKETWSTATLVYGRHFPAGEFGTVSQMVHCDGLVLLSTNTKAYVFNPATRDAIALPESKRNALSLHDTCLPIGLGMDASTGRYKVARAFYRPSDDDPMRMAAMGMEVFTIGGEDGSWREILEDPPYLMASFWQAAAHCKGCLFYFIDKKNHQNPPQGLIRFNLQDETFGITPLIPDLLPQVEDDDIALSELDGELCACFFSKWLQRLMIFTTGHILDRSDDAHWRCRYVIDLPECHPMALHGSGGILMRLGHCLFRYDLGAHGIQGKDDFHWMDRLKYVGLRCRGRAWKNLCFFNLISYTESLVPLNAKASSQALQ</sequence>
<reference evidence="2" key="1">
    <citation type="submission" date="2019-03" db="EMBL/GenBank/DDBJ databases">
        <title>WGS assembly of Setaria viridis.</title>
        <authorList>
            <person name="Huang P."/>
            <person name="Jenkins J."/>
            <person name="Grimwood J."/>
            <person name="Barry K."/>
            <person name="Healey A."/>
            <person name="Mamidi S."/>
            <person name="Sreedasyam A."/>
            <person name="Shu S."/>
            <person name="Feldman M."/>
            <person name="Wu J."/>
            <person name="Yu Y."/>
            <person name="Chen C."/>
            <person name="Johnson J."/>
            <person name="Rokhsar D."/>
            <person name="Baxter I."/>
            <person name="Schmutz J."/>
            <person name="Brutnell T."/>
            <person name="Kellogg E."/>
        </authorList>
    </citation>
    <scope>NUCLEOTIDE SEQUENCE [LARGE SCALE GENOMIC DNA]</scope>
</reference>
<organism evidence="2 3">
    <name type="scientific">Setaria viridis</name>
    <name type="common">Green bristlegrass</name>
    <name type="synonym">Setaria italica subsp. viridis</name>
    <dbReference type="NCBI Taxonomy" id="4556"/>
    <lineage>
        <taxon>Eukaryota</taxon>
        <taxon>Viridiplantae</taxon>
        <taxon>Streptophyta</taxon>
        <taxon>Embryophyta</taxon>
        <taxon>Tracheophyta</taxon>
        <taxon>Spermatophyta</taxon>
        <taxon>Magnoliopsida</taxon>
        <taxon>Liliopsida</taxon>
        <taxon>Poales</taxon>
        <taxon>Poaceae</taxon>
        <taxon>PACMAD clade</taxon>
        <taxon>Panicoideae</taxon>
        <taxon>Panicodae</taxon>
        <taxon>Paniceae</taxon>
        <taxon>Cenchrinae</taxon>
        <taxon>Setaria</taxon>
    </lineage>
</organism>
<dbReference type="InterPro" id="IPR017451">
    <property type="entry name" value="F-box-assoc_interact_dom"/>
</dbReference>
<dbReference type="NCBIfam" id="TIGR01640">
    <property type="entry name" value="F_box_assoc_1"/>
    <property type="match status" value="1"/>
</dbReference>
<dbReference type="EMBL" id="CM016556">
    <property type="protein sequence ID" value="TKW13760.1"/>
    <property type="molecule type" value="Genomic_DNA"/>
</dbReference>
<accession>A0A4U6UCS3</accession>
<evidence type="ECO:0000313" key="3">
    <source>
        <dbReference type="Proteomes" id="UP000298652"/>
    </source>
</evidence>
<dbReference type="PANTHER" id="PTHR31111">
    <property type="entry name" value="BNAA05G37150D PROTEIN-RELATED"/>
    <property type="match status" value="1"/>
</dbReference>
<keyword evidence="3" id="KW-1185">Reference proteome</keyword>
<dbReference type="InterPro" id="IPR013187">
    <property type="entry name" value="F-box-assoc_dom_typ3"/>
</dbReference>